<dbReference type="Proteomes" id="UP000004245">
    <property type="component" value="Unassembled WGS sequence"/>
</dbReference>
<protein>
    <submittedName>
        <fullName evidence="4">Excalibur domain protein</fullName>
    </submittedName>
</protein>
<evidence type="ECO:0000259" key="3">
    <source>
        <dbReference type="SMART" id="SM00894"/>
    </source>
</evidence>
<organism evidence="4 5">
    <name type="scientific">Prescottella equi ATCC 33707</name>
    <dbReference type="NCBI Taxonomy" id="525370"/>
    <lineage>
        <taxon>Bacteria</taxon>
        <taxon>Bacillati</taxon>
        <taxon>Actinomycetota</taxon>
        <taxon>Actinomycetes</taxon>
        <taxon>Mycobacteriales</taxon>
        <taxon>Nocardiaceae</taxon>
        <taxon>Prescottella</taxon>
    </lineage>
</organism>
<accession>E9SXY8</accession>
<evidence type="ECO:0000256" key="2">
    <source>
        <dbReference type="SAM" id="SignalP"/>
    </source>
</evidence>
<dbReference type="SMART" id="SM00894">
    <property type="entry name" value="Excalibur"/>
    <property type="match status" value="1"/>
</dbReference>
<feature type="region of interest" description="Disordered" evidence="1">
    <location>
        <begin position="94"/>
        <end position="130"/>
    </location>
</feature>
<dbReference type="EMBL" id="ADNW02000006">
    <property type="protein sequence ID" value="EGD25422.1"/>
    <property type="molecule type" value="Genomic_DNA"/>
</dbReference>
<keyword evidence="2" id="KW-0732">Signal</keyword>
<evidence type="ECO:0000313" key="4">
    <source>
        <dbReference type="EMBL" id="EGD25422.1"/>
    </source>
</evidence>
<feature type="domain" description="Excalibur calcium-binding" evidence="3">
    <location>
        <begin position="129"/>
        <end position="165"/>
    </location>
</feature>
<comment type="caution">
    <text evidence="4">The sequence shown here is derived from an EMBL/GenBank/DDBJ whole genome shotgun (WGS) entry which is preliminary data.</text>
</comment>
<dbReference type="HOGENOM" id="CLU_121932_0_0_11"/>
<dbReference type="InterPro" id="IPR008613">
    <property type="entry name" value="Excalibur_Ca-bd_domain"/>
</dbReference>
<reference evidence="4" key="1">
    <citation type="submission" date="2011-01" db="EMBL/GenBank/DDBJ databases">
        <authorList>
            <person name="Muzny D."/>
            <person name="Qin X."/>
            <person name="Buhay C."/>
            <person name="Dugan-Rocha S."/>
            <person name="Ding Y."/>
            <person name="Chen G."/>
            <person name="Hawes A."/>
            <person name="Holder M."/>
            <person name="Jhangiani S."/>
            <person name="Johnson A."/>
            <person name="Khan Z."/>
            <person name="Li Z."/>
            <person name="Liu W."/>
            <person name="Liu X."/>
            <person name="Perez L."/>
            <person name="Shen H."/>
            <person name="Wang Q."/>
            <person name="Watt J."/>
            <person name="Xi L."/>
            <person name="Xin Y."/>
            <person name="Zhou J."/>
            <person name="Deng J."/>
            <person name="Jiang H."/>
            <person name="Liu Y."/>
            <person name="Qu J."/>
            <person name="Song X.-Z."/>
            <person name="Zhang L."/>
            <person name="Villasana D."/>
            <person name="Johnson A."/>
            <person name="Liu J."/>
            <person name="Liyanage D."/>
            <person name="Lorensuhewa L."/>
            <person name="Robinson T."/>
            <person name="Song A."/>
            <person name="Song B.-B."/>
            <person name="Dinh H."/>
            <person name="Thornton R."/>
            <person name="Coyle M."/>
            <person name="Francisco L."/>
            <person name="Jackson L."/>
            <person name="Javaid M."/>
            <person name="Korchina V."/>
            <person name="Kovar C."/>
            <person name="Mata R."/>
            <person name="Mathew T."/>
            <person name="Ngo R."/>
            <person name="Nguyen L."/>
            <person name="Nguyen N."/>
            <person name="Okwuonu G."/>
            <person name="Ongeri F."/>
            <person name="Pham C."/>
            <person name="Simmons D."/>
            <person name="Wilczek-Boney K."/>
            <person name="Hale W."/>
            <person name="Jakkamsetti A."/>
            <person name="Pham P."/>
            <person name="Ruth R."/>
            <person name="San Lucas F."/>
            <person name="Warren J."/>
            <person name="Zhang J."/>
            <person name="Zhao Z."/>
            <person name="Zhou C."/>
            <person name="Zhu D."/>
            <person name="Lee S."/>
            <person name="Bess C."/>
            <person name="Blankenburg K."/>
            <person name="Forbes L."/>
            <person name="Fu Q."/>
            <person name="Gubbala S."/>
            <person name="Hirani K."/>
            <person name="Jayaseelan J.C."/>
            <person name="Lara F."/>
            <person name="Munidasa M."/>
            <person name="Palculict T."/>
            <person name="Patil S."/>
            <person name="Pu L.-L."/>
            <person name="Saada N."/>
            <person name="Tang L."/>
            <person name="Weissenberger G."/>
            <person name="Zhu Y."/>
            <person name="Hemphill L."/>
            <person name="Shang Y."/>
            <person name="Youmans B."/>
            <person name="Ayvaz T."/>
            <person name="Ross M."/>
            <person name="Santibanez J."/>
            <person name="Aqrawi P."/>
            <person name="Gross S."/>
            <person name="Joshi V."/>
            <person name="Fowler G."/>
            <person name="Nazareth L."/>
            <person name="Reid J."/>
            <person name="Worley K."/>
            <person name="Petrosino J."/>
            <person name="Highlander S."/>
            <person name="Gibbs R."/>
        </authorList>
    </citation>
    <scope>NUCLEOTIDE SEQUENCE [LARGE SCALE GENOMIC DNA]</scope>
    <source>
        <strain evidence="4">ATCC 33707</strain>
    </source>
</reference>
<dbReference type="RefSeq" id="WP_005514295.1">
    <property type="nucleotide sequence ID" value="NZ_CM001149.1"/>
</dbReference>
<feature type="signal peptide" evidence="2">
    <location>
        <begin position="1"/>
        <end position="24"/>
    </location>
</feature>
<feature type="chain" id="PRO_5038519128" evidence="2">
    <location>
        <begin position="25"/>
        <end position="165"/>
    </location>
</feature>
<name>E9SXY8_RHOHA</name>
<gene>
    <name evidence="4" type="ORF">HMPREF0724_11203</name>
</gene>
<dbReference type="STRING" id="43767.A6I91_19485"/>
<evidence type="ECO:0000256" key="1">
    <source>
        <dbReference type="SAM" id="MobiDB-lite"/>
    </source>
</evidence>
<proteinExistence type="predicted"/>
<dbReference type="Pfam" id="PF05901">
    <property type="entry name" value="Excalibur"/>
    <property type="match status" value="1"/>
</dbReference>
<dbReference type="AlphaFoldDB" id="E9SXY8"/>
<sequence>MRIRTLTISLVGCAAVSVAAPAIASASTVHDFLPPAVANAIPQFVADAVQPLLPPAPVMRAGTIQDFLPREIVGLIPTGSADALGPMLPPVAAPPLAAPAPAPAPAPVPAPAPAPQAAPAPQTPRPQVGYKNCTEARNAGVTPIYRGQAGYAPHLDRDNDGIACE</sequence>
<feature type="compositionally biased region" description="Pro residues" evidence="1">
    <location>
        <begin position="94"/>
        <end position="124"/>
    </location>
</feature>
<evidence type="ECO:0000313" key="5">
    <source>
        <dbReference type="Proteomes" id="UP000004245"/>
    </source>
</evidence>
<keyword evidence="5" id="KW-1185">Reference proteome</keyword>